<evidence type="ECO:0000313" key="1">
    <source>
        <dbReference type="EMBL" id="MDQ0473757.1"/>
    </source>
</evidence>
<dbReference type="RefSeq" id="WP_307282378.1">
    <property type="nucleotide sequence ID" value="NZ_JAUSVX010000018.1"/>
</dbReference>
<comment type="caution">
    <text evidence="1">The sequence shown here is derived from an EMBL/GenBank/DDBJ whole genome shotgun (WGS) entry which is preliminary data.</text>
</comment>
<proteinExistence type="predicted"/>
<evidence type="ECO:0000313" key="2">
    <source>
        <dbReference type="Proteomes" id="UP001242480"/>
    </source>
</evidence>
<dbReference type="EMBL" id="JAUSVX010000018">
    <property type="protein sequence ID" value="MDQ0473757.1"/>
    <property type="molecule type" value="Genomic_DNA"/>
</dbReference>
<keyword evidence="2" id="KW-1185">Reference proteome</keyword>
<organism evidence="1 2">
    <name type="scientific">Labrys wisconsinensis</name>
    <dbReference type="NCBI Taxonomy" id="425677"/>
    <lineage>
        <taxon>Bacteria</taxon>
        <taxon>Pseudomonadati</taxon>
        <taxon>Pseudomonadota</taxon>
        <taxon>Alphaproteobacteria</taxon>
        <taxon>Hyphomicrobiales</taxon>
        <taxon>Xanthobacteraceae</taxon>
        <taxon>Labrys</taxon>
    </lineage>
</organism>
<gene>
    <name evidence="1" type="ORF">QO011_006793</name>
</gene>
<evidence type="ECO:0008006" key="3">
    <source>
        <dbReference type="Google" id="ProtNLM"/>
    </source>
</evidence>
<sequence>MNGRQRRTLKTVLADPVSGTIDWCDIESLLIAAGCEMVEGTSSRIRLKFGDEIVTFHRPCPEEEARRYQVREAREFLGSLGVAR</sequence>
<accession>A0ABU0JHJ3</accession>
<dbReference type="Proteomes" id="UP001242480">
    <property type="component" value="Unassembled WGS sequence"/>
</dbReference>
<name>A0ABU0JHJ3_9HYPH</name>
<protein>
    <recommendedName>
        <fullName evidence="3">HicA protein</fullName>
    </recommendedName>
</protein>
<reference evidence="1 2" key="1">
    <citation type="submission" date="2023-07" db="EMBL/GenBank/DDBJ databases">
        <title>Genomic Encyclopedia of Type Strains, Phase IV (KMG-IV): sequencing the most valuable type-strain genomes for metagenomic binning, comparative biology and taxonomic classification.</title>
        <authorList>
            <person name="Goeker M."/>
        </authorList>
    </citation>
    <scope>NUCLEOTIDE SEQUENCE [LARGE SCALE GENOMIC DNA]</scope>
    <source>
        <strain evidence="1 2">DSM 19619</strain>
    </source>
</reference>